<proteinExistence type="predicted"/>
<dbReference type="EMBL" id="CP077062">
    <property type="protein sequence ID" value="QWZ10147.1"/>
    <property type="molecule type" value="Genomic_DNA"/>
</dbReference>
<accession>A0A975Y236</accession>
<dbReference type="PROSITE" id="PS50995">
    <property type="entry name" value="HTH_MARR_2"/>
    <property type="match status" value="1"/>
</dbReference>
<evidence type="ECO:0000313" key="2">
    <source>
        <dbReference type="EMBL" id="QWZ10147.1"/>
    </source>
</evidence>
<reference evidence="2" key="1">
    <citation type="submission" date="2021-06" db="EMBL/GenBank/DDBJ databases">
        <title>Complete genome sequence of Nocardioides sp. G188.</title>
        <authorList>
            <person name="Im W.-T."/>
        </authorList>
    </citation>
    <scope>NUCLEOTIDE SEQUENCE</scope>
    <source>
        <strain evidence="2">G188</strain>
    </source>
</reference>
<keyword evidence="3" id="KW-1185">Reference proteome</keyword>
<gene>
    <name evidence="2" type="ORF">KRR39_10640</name>
</gene>
<dbReference type="InterPro" id="IPR000835">
    <property type="entry name" value="HTH_MarR-typ"/>
</dbReference>
<organism evidence="2 3">
    <name type="scientific">Nocardioides panacis</name>
    <dbReference type="NCBI Taxonomy" id="2849501"/>
    <lineage>
        <taxon>Bacteria</taxon>
        <taxon>Bacillati</taxon>
        <taxon>Actinomycetota</taxon>
        <taxon>Actinomycetes</taxon>
        <taxon>Propionibacteriales</taxon>
        <taxon>Nocardioidaceae</taxon>
        <taxon>Nocardioides</taxon>
    </lineage>
</organism>
<dbReference type="PANTHER" id="PTHR39515:SF2">
    <property type="entry name" value="HTH-TYPE TRANSCRIPTIONAL REGULATOR RV0880"/>
    <property type="match status" value="1"/>
</dbReference>
<dbReference type="AlphaFoldDB" id="A0A975Y236"/>
<evidence type="ECO:0000313" key="3">
    <source>
        <dbReference type="Proteomes" id="UP000683575"/>
    </source>
</evidence>
<dbReference type="InterPro" id="IPR052526">
    <property type="entry name" value="HTH-type_Bedaq_tolerance"/>
</dbReference>
<sequence length="142" mass="15511">MASHSPEEVDALRLAVIRLERKLRKSAGSGEITPSQYSALFALDRHGPFRLGELGRREQIGKSTVTRLVATLEAKGLASRSVDDLDARSGIVSITEAGRTLLAHLAERSNDYLRDRVETLDSDDQDRLFDAVSALAKLGAPR</sequence>
<dbReference type="Proteomes" id="UP000683575">
    <property type="component" value="Chromosome"/>
</dbReference>
<dbReference type="GO" id="GO:0003700">
    <property type="term" value="F:DNA-binding transcription factor activity"/>
    <property type="evidence" value="ECO:0007669"/>
    <property type="project" value="InterPro"/>
</dbReference>
<protein>
    <submittedName>
        <fullName evidence="2">MarR family transcriptional regulator</fullName>
    </submittedName>
</protein>
<dbReference type="KEGG" id="nps:KRR39_10640"/>
<dbReference type="RefSeq" id="WP_216941993.1">
    <property type="nucleotide sequence ID" value="NZ_CP077062.1"/>
</dbReference>
<feature type="domain" description="HTH marR-type" evidence="1">
    <location>
        <begin position="5"/>
        <end position="137"/>
    </location>
</feature>
<dbReference type="SMART" id="SM00347">
    <property type="entry name" value="HTH_MARR"/>
    <property type="match status" value="1"/>
</dbReference>
<dbReference type="PANTHER" id="PTHR39515">
    <property type="entry name" value="CONSERVED PROTEIN"/>
    <property type="match status" value="1"/>
</dbReference>
<name>A0A975Y236_9ACTN</name>
<evidence type="ECO:0000259" key="1">
    <source>
        <dbReference type="PROSITE" id="PS50995"/>
    </source>
</evidence>
<dbReference type="Pfam" id="PF01047">
    <property type="entry name" value="MarR"/>
    <property type="match status" value="1"/>
</dbReference>